<evidence type="ECO:0000313" key="2">
    <source>
        <dbReference type="EMBL" id="SZF03449.1"/>
    </source>
</evidence>
<organism evidence="2 3">
    <name type="scientific">Blumeria hordei</name>
    <name type="common">Barley powdery mildew</name>
    <name type="synonym">Blumeria graminis f. sp. hordei</name>
    <dbReference type="NCBI Taxonomy" id="2867405"/>
    <lineage>
        <taxon>Eukaryota</taxon>
        <taxon>Fungi</taxon>
        <taxon>Dikarya</taxon>
        <taxon>Ascomycota</taxon>
        <taxon>Pezizomycotina</taxon>
        <taxon>Leotiomycetes</taxon>
        <taxon>Erysiphales</taxon>
        <taxon>Erysiphaceae</taxon>
        <taxon>Blumeria</taxon>
    </lineage>
</organism>
<protein>
    <submittedName>
        <fullName evidence="2">Uncharacterized protein</fullName>
    </submittedName>
</protein>
<dbReference type="Proteomes" id="UP000275772">
    <property type="component" value="Unassembled WGS sequence"/>
</dbReference>
<evidence type="ECO:0000256" key="1">
    <source>
        <dbReference type="SAM" id="MobiDB-lite"/>
    </source>
</evidence>
<feature type="compositionally biased region" description="Low complexity" evidence="1">
    <location>
        <begin position="98"/>
        <end position="112"/>
    </location>
</feature>
<proteinExistence type="predicted"/>
<evidence type="ECO:0000313" key="3">
    <source>
        <dbReference type="Proteomes" id="UP000275772"/>
    </source>
</evidence>
<feature type="region of interest" description="Disordered" evidence="1">
    <location>
        <begin position="76"/>
        <end position="118"/>
    </location>
</feature>
<dbReference type="AlphaFoldDB" id="A0A383UUI8"/>
<reference evidence="2 3" key="1">
    <citation type="submission" date="2017-11" db="EMBL/GenBank/DDBJ databases">
        <authorList>
            <person name="Kracher B."/>
        </authorList>
    </citation>
    <scope>NUCLEOTIDE SEQUENCE [LARGE SCALE GENOMIC DNA]</scope>
    <source>
        <strain evidence="2 3">RACE1</strain>
    </source>
</reference>
<dbReference type="EMBL" id="UNSH01000051">
    <property type="protein sequence ID" value="SZF03449.1"/>
    <property type="molecule type" value="Genomic_DNA"/>
</dbReference>
<name>A0A383UUI8_BLUHO</name>
<sequence>MISSEMPVSGDISAYRLDSNWAEPETYRIEKPIRVRVLRFCHRCKTTFGSNTLCVICEHTKCKKCTRTPLKKIDSSIESKKHPATVGTIRESTGAGPLYNSRSLSSQSGSSDLSEEES</sequence>
<gene>
    <name evidence="2" type="ORF">BLGHR1_14241</name>
</gene>
<dbReference type="VEuPathDB" id="FungiDB:BLGHR1_14241"/>
<accession>A0A383UUI8</accession>